<name>A0ABY9JYN0_9BACI</name>
<keyword evidence="1" id="KW-1133">Transmembrane helix</keyword>
<dbReference type="InterPro" id="IPR014245">
    <property type="entry name" value="Spore_III_AF"/>
</dbReference>
<protein>
    <submittedName>
        <fullName evidence="2">Stage III sporulation protein AF</fullName>
    </submittedName>
</protein>
<feature type="transmembrane region" description="Helical" evidence="1">
    <location>
        <begin position="37"/>
        <end position="56"/>
    </location>
</feature>
<feature type="transmembrane region" description="Helical" evidence="1">
    <location>
        <begin position="6"/>
        <end position="25"/>
    </location>
</feature>
<dbReference type="Proteomes" id="UP001197974">
    <property type="component" value="Chromosome"/>
</dbReference>
<evidence type="ECO:0000313" key="3">
    <source>
        <dbReference type="Proteomes" id="UP001197974"/>
    </source>
</evidence>
<dbReference type="Pfam" id="PF09581">
    <property type="entry name" value="Spore_III_AF"/>
    <property type="match status" value="1"/>
</dbReference>
<evidence type="ECO:0000313" key="2">
    <source>
        <dbReference type="EMBL" id="WLR43889.1"/>
    </source>
</evidence>
<accession>A0ABY9JYN0</accession>
<evidence type="ECO:0000256" key="1">
    <source>
        <dbReference type="SAM" id="Phobius"/>
    </source>
</evidence>
<proteinExistence type="predicted"/>
<keyword evidence="1" id="KW-0812">Transmembrane</keyword>
<dbReference type="RefSeq" id="WP_226540008.1">
    <property type="nucleotide sequence ID" value="NZ_CP129013.1"/>
</dbReference>
<gene>
    <name evidence="2" type="primary">spoIIIAF</name>
    <name evidence="2" type="ORF">LC087_07165</name>
</gene>
<reference evidence="2 3" key="1">
    <citation type="submission" date="2023-06" db="EMBL/GenBank/DDBJ databases">
        <title>Five Gram-positive bacteria isolated from mangrove sediments in Shenzhen, Guangdong, China.</title>
        <authorList>
            <person name="Yu S."/>
            <person name="Zheng W."/>
            <person name="Huang Y."/>
        </authorList>
    </citation>
    <scope>NUCLEOTIDE SEQUENCE [LARGE SCALE GENOMIC DNA]</scope>
    <source>
        <strain evidence="2 3">SaN35-3</strain>
    </source>
</reference>
<dbReference type="EMBL" id="CP129013">
    <property type="protein sequence ID" value="WLR43889.1"/>
    <property type="molecule type" value="Genomic_DNA"/>
</dbReference>
<dbReference type="NCBIfam" id="TIGR02896">
    <property type="entry name" value="spore_III_AF"/>
    <property type="match status" value="1"/>
</dbReference>
<organism evidence="2 3">
    <name type="scientific">Bacillus carboniphilus</name>
    <dbReference type="NCBI Taxonomy" id="86663"/>
    <lineage>
        <taxon>Bacteria</taxon>
        <taxon>Bacillati</taxon>
        <taxon>Bacillota</taxon>
        <taxon>Bacilli</taxon>
        <taxon>Bacillales</taxon>
        <taxon>Bacillaceae</taxon>
        <taxon>Bacillus</taxon>
    </lineage>
</organism>
<sequence>MSFLSEWIANIILFILIAIILDMLLPSSSMRKYVKMVTSLLLMVIIISPIFNVFSMDLSKLITENTIDPTMTSQTKTSIENQKKEIQDFQRAYTLEQMPVQMKMAVERELIEDYDLQITSIKIEEKNLPIQSQDDINKIDVYLNEVENQSIEVVEEIDIDVSRPQEQNQHHPEKNQIIQVLSQTWQIDSQLIAVHFERGVGR</sequence>
<keyword evidence="3" id="KW-1185">Reference proteome</keyword>
<keyword evidence="1" id="KW-0472">Membrane</keyword>